<dbReference type="Pfam" id="PF14634">
    <property type="entry name" value="zf-RING_5"/>
    <property type="match status" value="1"/>
</dbReference>
<dbReference type="SUPFAM" id="SSF57850">
    <property type="entry name" value="RING/U-box"/>
    <property type="match status" value="1"/>
</dbReference>
<accession>A0A813MAX0</accession>
<dbReference type="InterPro" id="IPR047134">
    <property type="entry name" value="RNF4"/>
</dbReference>
<feature type="domain" description="RING-type" evidence="5">
    <location>
        <begin position="159"/>
        <end position="206"/>
    </location>
</feature>
<dbReference type="EMBL" id="CAJNOC010000021">
    <property type="protein sequence ID" value="CAF0706989.1"/>
    <property type="molecule type" value="Genomic_DNA"/>
</dbReference>
<evidence type="ECO:0000313" key="6">
    <source>
        <dbReference type="EMBL" id="CAF0706989.1"/>
    </source>
</evidence>
<gene>
    <name evidence="6" type="ORF">OXX778_LOCUS434</name>
</gene>
<dbReference type="PROSITE" id="PS00518">
    <property type="entry name" value="ZF_RING_1"/>
    <property type="match status" value="1"/>
</dbReference>
<dbReference type="PROSITE" id="PS50089">
    <property type="entry name" value="ZF_RING_2"/>
    <property type="match status" value="1"/>
</dbReference>
<dbReference type="PANTHER" id="PTHR23041:SF78">
    <property type="entry name" value="E3 UBIQUITIN-PROTEIN LIGASE RNF4"/>
    <property type="match status" value="1"/>
</dbReference>
<evidence type="ECO:0000256" key="3">
    <source>
        <dbReference type="ARBA" id="ARBA00022833"/>
    </source>
</evidence>
<organism evidence="6 7">
    <name type="scientific">Brachionus calyciflorus</name>
    <dbReference type="NCBI Taxonomy" id="104777"/>
    <lineage>
        <taxon>Eukaryota</taxon>
        <taxon>Metazoa</taxon>
        <taxon>Spiralia</taxon>
        <taxon>Gnathifera</taxon>
        <taxon>Rotifera</taxon>
        <taxon>Eurotatoria</taxon>
        <taxon>Monogononta</taxon>
        <taxon>Pseudotrocha</taxon>
        <taxon>Ploima</taxon>
        <taxon>Brachionidae</taxon>
        <taxon>Brachionus</taxon>
    </lineage>
</organism>
<evidence type="ECO:0000259" key="5">
    <source>
        <dbReference type="PROSITE" id="PS50089"/>
    </source>
</evidence>
<dbReference type="GO" id="GO:0008270">
    <property type="term" value="F:zinc ion binding"/>
    <property type="evidence" value="ECO:0007669"/>
    <property type="project" value="UniProtKB-KW"/>
</dbReference>
<dbReference type="Proteomes" id="UP000663879">
    <property type="component" value="Unassembled WGS sequence"/>
</dbReference>
<dbReference type="AlphaFoldDB" id="A0A813MAX0"/>
<evidence type="ECO:0000313" key="7">
    <source>
        <dbReference type="Proteomes" id="UP000663879"/>
    </source>
</evidence>
<dbReference type="InterPro" id="IPR017907">
    <property type="entry name" value="Znf_RING_CS"/>
</dbReference>
<evidence type="ECO:0000256" key="1">
    <source>
        <dbReference type="ARBA" id="ARBA00022723"/>
    </source>
</evidence>
<sequence length="219" mass="24517">MSVLDGFLNKSINGDTGPINGFVNGNINGNVYGDITGTINGNINGNVFGNIYGSVNGNIKGVVYGNVYGLVRGKCQKNQSNISMLHAPNFFQPATNSNPYYMNYKVTPFFMSLNAFYPNYYENSFFSQNLSFHSQPHSTSQSVFNESNENEKVKSITNCPICFDELHEIKVKKRHLFTASCGHLICSTCLDNIFAEKFANDCPFCNRSLIKSDYHRIYI</sequence>
<keyword evidence="7" id="KW-1185">Reference proteome</keyword>
<reference evidence="6" key="1">
    <citation type="submission" date="2021-02" db="EMBL/GenBank/DDBJ databases">
        <authorList>
            <person name="Nowell W R."/>
        </authorList>
    </citation>
    <scope>NUCLEOTIDE SEQUENCE</scope>
    <source>
        <strain evidence="6">Ploen Becks lab</strain>
    </source>
</reference>
<evidence type="ECO:0000256" key="4">
    <source>
        <dbReference type="PROSITE-ProRule" id="PRU00175"/>
    </source>
</evidence>
<name>A0A813MAX0_9BILA</name>
<dbReference type="InterPro" id="IPR013083">
    <property type="entry name" value="Znf_RING/FYVE/PHD"/>
</dbReference>
<dbReference type="InterPro" id="IPR001841">
    <property type="entry name" value="Znf_RING"/>
</dbReference>
<keyword evidence="3" id="KW-0862">Zinc</keyword>
<dbReference type="SMART" id="SM00184">
    <property type="entry name" value="RING"/>
    <property type="match status" value="1"/>
</dbReference>
<keyword evidence="1" id="KW-0479">Metal-binding</keyword>
<comment type="caution">
    <text evidence="6">The sequence shown here is derived from an EMBL/GenBank/DDBJ whole genome shotgun (WGS) entry which is preliminary data.</text>
</comment>
<dbReference type="OrthoDB" id="6105938at2759"/>
<dbReference type="PANTHER" id="PTHR23041">
    <property type="entry name" value="RING FINGER DOMAIN-CONTAINING"/>
    <property type="match status" value="1"/>
</dbReference>
<protein>
    <recommendedName>
        <fullName evidence="5">RING-type domain-containing protein</fullName>
    </recommendedName>
</protein>
<evidence type="ECO:0000256" key="2">
    <source>
        <dbReference type="ARBA" id="ARBA00022771"/>
    </source>
</evidence>
<proteinExistence type="predicted"/>
<keyword evidence="2 4" id="KW-0863">Zinc-finger</keyword>
<dbReference type="Gene3D" id="3.30.40.10">
    <property type="entry name" value="Zinc/RING finger domain, C3HC4 (zinc finger)"/>
    <property type="match status" value="1"/>
</dbReference>